<accession>S3UX02</accession>
<dbReference type="STRING" id="1193011.LEP1GSC058_4092"/>
<evidence type="ECO:0000313" key="1">
    <source>
        <dbReference type="EMBL" id="EPG73803.1"/>
    </source>
</evidence>
<dbReference type="EMBL" id="AKWZ02000010">
    <property type="protein sequence ID" value="EPG73803.1"/>
    <property type="molecule type" value="Genomic_DNA"/>
</dbReference>
<proteinExistence type="predicted"/>
<reference evidence="1" key="1">
    <citation type="submission" date="2013-04" db="EMBL/GenBank/DDBJ databases">
        <authorList>
            <person name="Harkins D.M."/>
            <person name="Durkin A.S."/>
            <person name="Selengut J.D."/>
            <person name="Sanka R."/>
            <person name="DePew J."/>
            <person name="Purushe J."/>
            <person name="Ahmed A."/>
            <person name="van der Linden H."/>
            <person name="Goris M.G.A."/>
            <person name="Hartskeerl R.A."/>
            <person name="Vinetz J.M."/>
            <person name="Sutton G.G."/>
            <person name="Nelson W.C."/>
            <person name="Fouts D.E."/>
        </authorList>
    </citation>
    <scope>NUCLEOTIDE SEQUENCE [LARGE SCALE GENOMIC DNA]</scope>
    <source>
        <strain evidence="1">BUT 6</strain>
    </source>
</reference>
<dbReference type="AlphaFoldDB" id="S3UX02"/>
<organism evidence="1 2">
    <name type="scientific">Leptospira fainei serovar Hurstbridge str. BUT 6</name>
    <dbReference type="NCBI Taxonomy" id="1193011"/>
    <lineage>
        <taxon>Bacteria</taxon>
        <taxon>Pseudomonadati</taxon>
        <taxon>Spirochaetota</taxon>
        <taxon>Spirochaetia</taxon>
        <taxon>Leptospirales</taxon>
        <taxon>Leptospiraceae</taxon>
        <taxon>Leptospira</taxon>
    </lineage>
</organism>
<gene>
    <name evidence="1" type="ORF">LEP1GSC058_4092</name>
</gene>
<protein>
    <submittedName>
        <fullName evidence="1">Uncharacterized protein</fullName>
    </submittedName>
</protein>
<evidence type="ECO:0000313" key="2">
    <source>
        <dbReference type="Proteomes" id="UP000014540"/>
    </source>
</evidence>
<sequence length="42" mass="4587">MIFSPVGRSLAGIAEEKDILISYSNFPVWDAIVSTGKNCLPF</sequence>
<keyword evidence="2" id="KW-1185">Reference proteome</keyword>
<comment type="caution">
    <text evidence="1">The sequence shown here is derived from an EMBL/GenBank/DDBJ whole genome shotgun (WGS) entry which is preliminary data.</text>
</comment>
<dbReference type="Proteomes" id="UP000014540">
    <property type="component" value="Unassembled WGS sequence"/>
</dbReference>
<name>S3UX02_9LEPT</name>